<dbReference type="EMBL" id="BAABJO010000044">
    <property type="protein sequence ID" value="GAA5139595.1"/>
    <property type="molecule type" value="Genomic_DNA"/>
</dbReference>
<dbReference type="InterPro" id="IPR040442">
    <property type="entry name" value="Pyrv_kinase-like_dom_sf"/>
</dbReference>
<sequence>MARLGTVGTVSTRLTSSDLTGTDMTARFRALHVPGDPLLMPNPWDEGSAKALATLGFAALATTSSGFAATAGLVDGAVGAVDTLQHAAAMALCVDVPVNADLEDGWGDDPGEVASTVAEAVASGLAGCSIEDYSAGADPEIHDVGLAAERIAAAADAAKEGRGLVLTARAENFIRGNPDLGDTIERLQAYQEAGAEVLYAPGLVELTDIRSVVSSVDRPVNVLLMPGMVPVAELAEAGVARISVGGTFSAVAFGALARAARELKEHGTYGFFELAREGRELTTKAFRLH</sequence>
<name>A0ABP9P2F4_9PSEU</name>
<dbReference type="Gene3D" id="6.10.250.2750">
    <property type="match status" value="1"/>
</dbReference>
<dbReference type="SUPFAM" id="SSF51621">
    <property type="entry name" value="Phosphoenolpyruvate/pyruvate domain"/>
    <property type="match status" value="1"/>
</dbReference>
<evidence type="ECO:0000313" key="2">
    <source>
        <dbReference type="Proteomes" id="UP001500804"/>
    </source>
</evidence>
<comment type="caution">
    <text evidence="1">The sequence shown here is derived from an EMBL/GenBank/DDBJ whole genome shotgun (WGS) entry which is preliminary data.</text>
</comment>
<keyword evidence="2" id="KW-1185">Reference proteome</keyword>
<gene>
    <name evidence="1" type="ORF">GCM10023320_75870</name>
</gene>
<dbReference type="InterPro" id="IPR039556">
    <property type="entry name" value="ICL/PEPM"/>
</dbReference>
<protein>
    <submittedName>
        <fullName evidence="1">Oxaloacetate decarboxylase</fullName>
    </submittedName>
</protein>
<dbReference type="CDD" id="cd00377">
    <property type="entry name" value="ICL_PEPM"/>
    <property type="match status" value="1"/>
</dbReference>
<accession>A0ABP9P2F4</accession>
<evidence type="ECO:0000313" key="1">
    <source>
        <dbReference type="EMBL" id="GAA5139595.1"/>
    </source>
</evidence>
<dbReference type="Proteomes" id="UP001500804">
    <property type="component" value="Unassembled WGS sequence"/>
</dbReference>
<dbReference type="Gene3D" id="3.20.20.60">
    <property type="entry name" value="Phosphoenolpyruvate-binding domains"/>
    <property type="match status" value="1"/>
</dbReference>
<dbReference type="InterPro" id="IPR015813">
    <property type="entry name" value="Pyrv/PenolPyrv_kinase-like_dom"/>
</dbReference>
<proteinExistence type="predicted"/>
<dbReference type="PANTHER" id="PTHR42905:SF16">
    <property type="entry name" value="CARBOXYPHOSPHONOENOLPYRUVATE PHOSPHONOMUTASE-LIKE PROTEIN (AFU_ORTHOLOGUE AFUA_5G07230)"/>
    <property type="match status" value="1"/>
</dbReference>
<dbReference type="PANTHER" id="PTHR42905">
    <property type="entry name" value="PHOSPHOENOLPYRUVATE CARBOXYLASE"/>
    <property type="match status" value="1"/>
</dbReference>
<reference evidence="2" key="1">
    <citation type="journal article" date="2019" name="Int. J. Syst. Evol. Microbiol.">
        <title>The Global Catalogue of Microorganisms (GCM) 10K type strain sequencing project: providing services to taxonomists for standard genome sequencing and annotation.</title>
        <authorList>
            <consortium name="The Broad Institute Genomics Platform"/>
            <consortium name="The Broad Institute Genome Sequencing Center for Infectious Disease"/>
            <person name="Wu L."/>
            <person name="Ma J."/>
        </authorList>
    </citation>
    <scope>NUCLEOTIDE SEQUENCE [LARGE SCALE GENOMIC DNA]</scope>
    <source>
        <strain evidence="2">JCM 18302</strain>
    </source>
</reference>
<dbReference type="Pfam" id="PF13714">
    <property type="entry name" value="PEP_mutase"/>
    <property type="match status" value="1"/>
</dbReference>
<organism evidence="1 2">
    <name type="scientific">Pseudonocardia adelaidensis</name>
    <dbReference type="NCBI Taxonomy" id="648754"/>
    <lineage>
        <taxon>Bacteria</taxon>
        <taxon>Bacillati</taxon>
        <taxon>Actinomycetota</taxon>
        <taxon>Actinomycetes</taxon>
        <taxon>Pseudonocardiales</taxon>
        <taxon>Pseudonocardiaceae</taxon>
        <taxon>Pseudonocardia</taxon>
    </lineage>
</organism>